<dbReference type="OrthoDB" id="5361173at2759"/>
<sequence length="171" mass="18989">MMSLPREWSSLLWLLQSRVTRKIFGGPAPFEGDCGNVPGIDPEVVVVSLASGHSVAQHGRTIHRASDLEQAMIHVDHFHDPLFGDITTYKAKTSDASLIAAIRSDYGVQFVTCDEPPLLPAVIRDPRPGYSNSSQQRMLCRPSFARTHAILDQDNYRVHDQQSPEPAVCLR</sequence>
<dbReference type="AlphaFoldDB" id="A0A6H0XQ43"/>
<reference evidence="1 2" key="1">
    <citation type="journal article" date="2016" name="Sci. Rep.">
        <title>Peltaster fructicola genome reveals evolution from an invasive phytopathogen to an ectophytic parasite.</title>
        <authorList>
            <person name="Xu C."/>
            <person name="Chen H."/>
            <person name="Gleason M.L."/>
            <person name="Xu J.R."/>
            <person name="Liu H."/>
            <person name="Zhang R."/>
            <person name="Sun G."/>
        </authorList>
    </citation>
    <scope>NUCLEOTIDE SEQUENCE [LARGE SCALE GENOMIC DNA]</scope>
    <source>
        <strain evidence="1 2">LNHT1506</strain>
    </source>
</reference>
<name>A0A6H0XQ43_9PEZI</name>
<evidence type="ECO:0000313" key="2">
    <source>
        <dbReference type="Proteomes" id="UP000503462"/>
    </source>
</evidence>
<accession>A0A6H0XQ43</accession>
<evidence type="ECO:0000313" key="1">
    <source>
        <dbReference type="EMBL" id="QIW96754.1"/>
    </source>
</evidence>
<proteinExistence type="predicted"/>
<protein>
    <submittedName>
        <fullName evidence="1">Uncharacterized protein</fullName>
    </submittedName>
</protein>
<organism evidence="1 2">
    <name type="scientific">Peltaster fructicola</name>
    <dbReference type="NCBI Taxonomy" id="286661"/>
    <lineage>
        <taxon>Eukaryota</taxon>
        <taxon>Fungi</taxon>
        <taxon>Dikarya</taxon>
        <taxon>Ascomycota</taxon>
        <taxon>Pezizomycotina</taxon>
        <taxon>Dothideomycetes</taxon>
        <taxon>Dothideomycetes incertae sedis</taxon>
        <taxon>Peltaster</taxon>
    </lineage>
</organism>
<dbReference type="Proteomes" id="UP000503462">
    <property type="component" value="Chromosome 2"/>
</dbReference>
<keyword evidence="2" id="KW-1185">Reference proteome</keyword>
<gene>
    <name evidence="1" type="ORF">AMS68_002272</name>
</gene>
<dbReference type="EMBL" id="CP051140">
    <property type="protein sequence ID" value="QIW96754.1"/>
    <property type="molecule type" value="Genomic_DNA"/>
</dbReference>